<dbReference type="Gene3D" id="3.40.430.10">
    <property type="entry name" value="Dihydrofolate Reductase, subunit A"/>
    <property type="match status" value="1"/>
</dbReference>
<reference evidence="6 7" key="1">
    <citation type="journal article" date="2013" name="PLoS ONE">
        <title>Lactobacillus paracasei comparative genomics: towards species pan-genome definition and exploitation of diversity.</title>
        <authorList>
            <person name="Smokvina T."/>
            <person name="Wels M."/>
            <person name="Polka J."/>
            <person name="Chervaux C."/>
            <person name="Brisse S."/>
            <person name="Boekhorst J."/>
            <person name="van Hylckama Vlieg J.E."/>
            <person name="Siezen R.J."/>
        </authorList>
    </citation>
    <scope>NUCLEOTIDE SEQUENCE [LARGE SCALE GENOMIC DNA]</scope>
    <source>
        <strain evidence="6 7">Lpp126</strain>
    </source>
</reference>
<sequence length="47" mass="5545">MVAFLWAQDRDGVIGKDGHLPWHLPDDLHYFRTQTEGKMMVVGRRTY</sequence>
<evidence type="ECO:0000259" key="5">
    <source>
        <dbReference type="PROSITE" id="PS51330"/>
    </source>
</evidence>
<feature type="domain" description="DHFR" evidence="5">
    <location>
        <begin position="1"/>
        <end position="47"/>
    </location>
</feature>
<keyword evidence="3" id="KW-0560">Oxidoreductase</keyword>
<comment type="caution">
    <text evidence="6">The sequence shown here is derived from an EMBL/GenBank/DDBJ whole genome shotgun (WGS) entry which is preliminary data.</text>
</comment>
<feature type="non-terminal residue" evidence="6">
    <location>
        <position position="47"/>
    </location>
</feature>
<dbReference type="Pfam" id="PF00186">
    <property type="entry name" value="DHFR_1"/>
    <property type="match status" value="1"/>
</dbReference>
<evidence type="ECO:0000313" key="6">
    <source>
        <dbReference type="EMBL" id="EPC79565.1"/>
    </source>
</evidence>
<evidence type="ECO:0000256" key="2">
    <source>
        <dbReference type="ARBA" id="ARBA00022857"/>
    </source>
</evidence>
<dbReference type="PROSITE" id="PS51330">
    <property type="entry name" value="DHFR_2"/>
    <property type="match status" value="1"/>
</dbReference>
<organism evidence="6 7">
    <name type="scientific">Lacticaseibacillus paracasei subsp. paracasei Lpp126</name>
    <dbReference type="NCBI Taxonomy" id="1256206"/>
    <lineage>
        <taxon>Bacteria</taxon>
        <taxon>Bacillati</taxon>
        <taxon>Bacillota</taxon>
        <taxon>Bacilli</taxon>
        <taxon>Lactobacillales</taxon>
        <taxon>Lactobacillaceae</taxon>
        <taxon>Lacticaseibacillus</taxon>
    </lineage>
</organism>
<dbReference type="AlphaFoldDB" id="S2RQ36"/>
<dbReference type="GO" id="GO:0046654">
    <property type="term" value="P:tetrahydrofolate biosynthetic process"/>
    <property type="evidence" value="ECO:0007669"/>
    <property type="project" value="InterPro"/>
</dbReference>
<dbReference type="PROSITE" id="PS00075">
    <property type="entry name" value="DHFR_1"/>
    <property type="match status" value="1"/>
</dbReference>
<dbReference type="InterPro" id="IPR017925">
    <property type="entry name" value="DHFR_CS"/>
</dbReference>
<dbReference type="SUPFAM" id="SSF53597">
    <property type="entry name" value="Dihydrofolate reductase-like"/>
    <property type="match status" value="1"/>
</dbReference>
<evidence type="ECO:0000256" key="3">
    <source>
        <dbReference type="ARBA" id="ARBA00023002"/>
    </source>
</evidence>
<dbReference type="InterPro" id="IPR001796">
    <property type="entry name" value="DHFR_dom"/>
</dbReference>
<evidence type="ECO:0000313" key="7">
    <source>
        <dbReference type="Proteomes" id="UP000014243"/>
    </source>
</evidence>
<protein>
    <recommendedName>
        <fullName evidence="1">dihydrofolate reductase</fullName>
        <ecNumber evidence="1">1.5.1.3</ecNumber>
    </recommendedName>
</protein>
<comment type="similarity">
    <text evidence="4">Belongs to the dihydrofolate reductase family.</text>
</comment>
<name>S2RQ36_LACPA</name>
<dbReference type="InterPro" id="IPR024072">
    <property type="entry name" value="DHFR-like_dom_sf"/>
</dbReference>
<keyword evidence="2" id="KW-0521">NADP</keyword>
<dbReference type="Proteomes" id="UP000014243">
    <property type="component" value="Unassembled WGS sequence"/>
</dbReference>
<dbReference type="GO" id="GO:0004146">
    <property type="term" value="F:dihydrofolate reductase activity"/>
    <property type="evidence" value="ECO:0007669"/>
    <property type="project" value="UniProtKB-EC"/>
</dbReference>
<dbReference type="EMBL" id="ANKC01000407">
    <property type="protein sequence ID" value="EPC79565.1"/>
    <property type="molecule type" value="Genomic_DNA"/>
</dbReference>
<gene>
    <name evidence="6" type="ORF">Lpp126_05875</name>
</gene>
<accession>S2RQ36</accession>
<dbReference type="PRINTS" id="PR00070">
    <property type="entry name" value="DHFR"/>
</dbReference>
<evidence type="ECO:0000256" key="4">
    <source>
        <dbReference type="RuleBase" id="RU004474"/>
    </source>
</evidence>
<proteinExistence type="inferred from homology"/>
<dbReference type="EC" id="1.5.1.3" evidence="1"/>
<evidence type="ECO:0000256" key="1">
    <source>
        <dbReference type="ARBA" id="ARBA00012856"/>
    </source>
</evidence>